<evidence type="ECO:0000313" key="1">
    <source>
        <dbReference type="EMBL" id="MEU1957294.1"/>
    </source>
</evidence>
<evidence type="ECO:0000313" key="2">
    <source>
        <dbReference type="Proteomes" id="UP001550628"/>
    </source>
</evidence>
<dbReference type="EMBL" id="JBEYBF010000062">
    <property type="protein sequence ID" value="MEU1957294.1"/>
    <property type="molecule type" value="Genomic_DNA"/>
</dbReference>
<gene>
    <name evidence="1" type="ORF">ABZ510_36285</name>
</gene>
<protein>
    <recommendedName>
        <fullName evidence="3">Transposase</fullName>
    </recommendedName>
</protein>
<keyword evidence="2" id="KW-1185">Reference proteome</keyword>
<name>A0ABV2X2A7_9NOCA</name>
<dbReference type="RefSeq" id="WP_356960208.1">
    <property type="nucleotide sequence ID" value="NZ_JBEYBD010000051.1"/>
</dbReference>
<dbReference type="Proteomes" id="UP001550628">
    <property type="component" value="Unassembled WGS sequence"/>
</dbReference>
<organism evidence="1 2">
    <name type="scientific">Nocardia rhamnosiphila</name>
    <dbReference type="NCBI Taxonomy" id="426716"/>
    <lineage>
        <taxon>Bacteria</taxon>
        <taxon>Bacillati</taxon>
        <taxon>Actinomycetota</taxon>
        <taxon>Actinomycetes</taxon>
        <taxon>Mycobacteriales</taxon>
        <taxon>Nocardiaceae</taxon>
        <taxon>Nocardia</taxon>
    </lineage>
</organism>
<accession>A0ABV2X2A7</accession>
<proteinExistence type="predicted"/>
<evidence type="ECO:0008006" key="3">
    <source>
        <dbReference type="Google" id="ProtNLM"/>
    </source>
</evidence>
<comment type="caution">
    <text evidence="1">The sequence shown here is derived from an EMBL/GenBank/DDBJ whole genome shotgun (WGS) entry which is preliminary data.</text>
</comment>
<reference evidence="1 2" key="1">
    <citation type="submission" date="2024-06" db="EMBL/GenBank/DDBJ databases">
        <title>The Natural Products Discovery Center: Release of the First 8490 Sequenced Strains for Exploring Actinobacteria Biosynthetic Diversity.</title>
        <authorList>
            <person name="Kalkreuter E."/>
            <person name="Kautsar S.A."/>
            <person name="Yang D."/>
            <person name="Bader C.D."/>
            <person name="Teijaro C.N."/>
            <person name="Fluegel L."/>
            <person name="Davis C.M."/>
            <person name="Simpson J.R."/>
            <person name="Lauterbach L."/>
            <person name="Steele A.D."/>
            <person name="Gui C."/>
            <person name="Meng S."/>
            <person name="Li G."/>
            <person name="Viehrig K."/>
            <person name="Ye F."/>
            <person name="Su P."/>
            <person name="Kiefer A.F."/>
            <person name="Nichols A."/>
            <person name="Cepeda A.J."/>
            <person name="Yan W."/>
            <person name="Fan B."/>
            <person name="Jiang Y."/>
            <person name="Adhikari A."/>
            <person name="Zheng C.-J."/>
            <person name="Schuster L."/>
            <person name="Cowan T.M."/>
            <person name="Smanski M.J."/>
            <person name="Chevrette M.G."/>
            <person name="De Carvalho L.P.S."/>
            <person name="Shen B."/>
        </authorList>
    </citation>
    <scope>NUCLEOTIDE SEQUENCE [LARGE SCALE GENOMIC DNA]</scope>
    <source>
        <strain evidence="1 2">NPDC019708</strain>
    </source>
</reference>
<sequence>MLKEFVHPKTKQRFALLDDGTIEVVDPSGSTGVFTRDGTWISGDLRYTDAVMCDFVGGTYVPGTSEQ</sequence>